<dbReference type="RefSeq" id="WP_068612425.1">
    <property type="nucleotide sequence ID" value="NZ_CP016268.1"/>
</dbReference>
<name>A0A193LCQ2_9GAMM</name>
<reference evidence="1 2" key="1">
    <citation type="submission" date="2016-06" db="EMBL/GenBank/DDBJ databases">
        <title>Complete genome sequence of a deep-branching marine Gamma Proteobacterium Woeseia oceani type strain XK5.</title>
        <authorList>
            <person name="Mu D."/>
            <person name="Du Z."/>
        </authorList>
    </citation>
    <scope>NUCLEOTIDE SEQUENCE [LARGE SCALE GENOMIC DNA]</scope>
    <source>
        <strain evidence="1 2">XK5</strain>
    </source>
</reference>
<dbReference type="STRING" id="1548547.BA177_02435"/>
<accession>A0A193LCQ2</accession>
<dbReference type="Proteomes" id="UP000092695">
    <property type="component" value="Chromosome"/>
</dbReference>
<gene>
    <name evidence="1" type="ORF">BA177_02435</name>
</gene>
<dbReference type="AlphaFoldDB" id="A0A193LCQ2"/>
<dbReference type="KEGG" id="woc:BA177_02435"/>
<protein>
    <submittedName>
        <fullName evidence="1">Uncharacterized protein</fullName>
    </submittedName>
</protein>
<sequence length="212" mass="23369">MTKLSGRASAHGVVAVADLREFFRESIDEAIANQRVSVDAHTTHYVVNVLTLFSRSEEFYEDSGEVYGLKPLAMMLLDATEARSAAERSAVLQRLGDVALFVSGFFADSLAHKLVDLDYYVKMGGTAYGSLSEEIRGTARGRALADVYEELARKFQIVVDVLNEVRDGVQQGSDIDLLRTYEVWLKTGSNRAAALLRQNGIVPMAQPGLRQH</sequence>
<organism evidence="1 2">
    <name type="scientific">Woeseia oceani</name>
    <dbReference type="NCBI Taxonomy" id="1548547"/>
    <lineage>
        <taxon>Bacteria</taxon>
        <taxon>Pseudomonadati</taxon>
        <taxon>Pseudomonadota</taxon>
        <taxon>Gammaproteobacteria</taxon>
        <taxon>Woeseiales</taxon>
        <taxon>Woeseiaceae</taxon>
        <taxon>Woeseia</taxon>
    </lineage>
</organism>
<keyword evidence="2" id="KW-1185">Reference proteome</keyword>
<proteinExistence type="predicted"/>
<dbReference type="EMBL" id="CP016268">
    <property type="protein sequence ID" value="ANO50226.1"/>
    <property type="molecule type" value="Genomic_DNA"/>
</dbReference>
<evidence type="ECO:0000313" key="2">
    <source>
        <dbReference type="Proteomes" id="UP000092695"/>
    </source>
</evidence>
<evidence type="ECO:0000313" key="1">
    <source>
        <dbReference type="EMBL" id="ANO50226.1"/>
    </source>
</evidence>
<dbReference type="OrthoDB" id="5564675at2"/>